<keyword evidence="5" id="KW-0411">Iron-sulfur</keyword>
<dbReference type="SFLD" id="SFLDG01082">
    <property type="entry name" value="B12-binding_domain_containing"/>
    <property type="match status" value="1"/>
</dbReference>
<dbReference type="InterPro" id="IPR007197">
    <property type="entry name" value="rSAM"/>
</dbReference>
<evidence type="ECO:0000256" key="2">
    <source>
        <dbReference type="ARBA" id="ARBA00022691"/>
    </source>
</evidence>
<dbReference type="PROSITE" id="PS51918">
    <property type="entry name" value="RADICAL_SAM"/>
    <property type="match status" value="1"/>
</dbReference>
<dbReference type="eggNOG" id="arCOG01363">
    <property type="taxonomic scope" value="Archaea"/>
</dbReference>
<dbReference type="EnsemblBacteria" id="CAC12000">
    <property type="protein sequence ID" value="CAC12000"/>
    <property type="gene ID" value="CAC12000"/>
</dbReference>
<evidence type="ECO:0000313" key="7">
    <source>
        <dbReference type="EMBL" id="CAC12000.1"/>
    </source>
</evidence>
<evidence type="ECO:0000256" key="4">
    <source>
        <dbReference type="ARBA" id="ARBA00023004"/>
    </source>
</evidence>
<feature type="domain" description="Radical SAM core" evidence="6">
    <location>
        <begin position="112"/>
        <end position="351"/>
    </location>
</feature>
<dbReference type="InterPro" id="IPR006638">
    <property type="entry name" value="Elp3/MiaA/NifB-like_rSAM"/>
</dbReference>
<keyword evidence="3" id="KW-0479">Metal-binding</keyword>
<name>Q9HJU2_THEAC</name>
<dbReference type="AlphaFoldDB" id="Q9HJU2"/>
<dbReference type="InterPro" id="IPR058240">
    <property type="entry name" value="rSAM_sf"/>
</dbReference>
<reference evidence="7 8" key="1">
    <citation type="journal article" date="2000" name="Nature">
        <title>The genome sequence of the thermoacidophilic scavenger Thermoplasma acidophilum.</title>
        <authorList>
            <person name="Ruepp A."/>
            <person name="Graml W."/>
            <person name="Santos-Martinez M.L."/>
            <person name="Koretke K.K."/>
            <person name="Volker C."/>
            <person name="Mewes H.W."/>
            <person name="Frishman D."/>
            <person name="Stocker S."/>
            <person name="Lupas A.N."/>
            <person name="Baumeister W."/>
        </authorList>
    </citation>
    <scope>NUCLEOTIDE SEQUENCE [LARGE SCALE GENOMIC DNA]</scope>
    <source>
        <strain evidence="8">ATCC 25905 / DSM 1728 / JCM 9062 / NBRC 15155 / AMRC-C165</strain>
    </source>
</reference>
<dbReference type="SUPFAM" id="SSF102114">
    <property type="entry name" value="Radical SAM enzymes"/>
    <property type="match status" value="1"/>
</dbReference>
<comment type="cofactor">
    <cofactor evidence="1">
        <name>[4Fe-4S] cluster</name>
        <dbReference type="ChEBI" id="CHEBI:49883"/>
    </cofactor>
</comment>
<dbReference type="InParanoid" id="Q9HJU2"/>
<dbReference type="CDD" id="cd01335">
    <property type="entry name" value="Radical_SAM"/>
    <property type="match status" value="1"/>
</dbReference>
<dbReference type="PaxDb" id="273075-Ta0871"/>
<dbReference type="STRING" id="273075.gene:9572085"/>
<dbReference type="InterPro" id="IPR023404">
    <property type="entry name" value="rSAM_horseshoe"/>
</dbReference>
<accession>Q9HJU2</accession>
<dbReference type="GO" id="GO:0046872">
    <property type="term" value="F:metal ion binding"/>
    <property type="evidence" value="ECO:0007669"/>
    <property type="project" value="UniProtKB-KW"/>
</dbReference>
<dbReference type="Pfam" id="PF04055">
    <property type="entry name" value="Radical_SAM"/>
    <property type="match status" value="1"/>
</dbReference>
<proteinExistence type="predicted"/>
<keyword evidence="4" id="KW-0408">Iron</keyword>
<dbReference type="KEGG" id="tac:Ta0871"/>
<dbReference type="SFLD" id="SFLDG01095">
    <property type="entry name" value="Uncharacterised_Radical_SAM_Su"/>
    <property type="match status" value="1"/>
</dbReference>
<sequence length="371" mass="42446">MSIEKDNRIVFTLDLSGRFIFYTDGNATYRRSLENKFLRIKHIASRRIVEQLSEDESREIAEAAYSFLRSTYDDLPQDLKDSVSEALGMNYDKLSMDAAKIRDIYGGEVPIVPPDQYFPVYVQAESGCSWNRCTFCRLYKDRTYGVRTLEDFAIHLHKIKDFFGKGLSARKSVFIGDANAVNIDQKLLLQMLDMVMEEFNLPIFSFVDAITTQKRKSEMQFQEMHDHGLKRVYIGLESGDPNVLRIFNKLMNVSEAINLVNKIKGSGINVGIILMAGAGGKKYYKGHVENTASVISQMDLGKGDIIYISPMYEYEDTEYYSMTKDLGILGAEEKEKQIQELKARIREEFQDFNGRALEAPIAPYDLMEAVY</sequence>
<evidence type="ECO:0000256" key="5">
    <source>
        <dbReference type="ARBA" id="ARBA00023014"/>
    </source>
</evidence>
<keyword evidence="2" id="KW-0949">S-adenosyl-L-methionine</keyword>
<dbReference type="GO" id="GO:0051536">
    <property type="term" value="F:iron-sulfur cluster binding"/>
    <property type="evidence" value="ECO:0007669"/>
    <property type="project" value="UniProtKB-KW"/>
</dbReference>
<dbReference type="InterPro" id="IPR051198">
    <property type="entry name" value="BchE-like"/>
</dbReference>
<dbReference type="Proteomes" id="UP000001024">
    <property type="component" value="Chromosome"/>
</dbReference>
<evidence type="ECO:0000256" key="1">
    <source>
        <dbReference type="ARBA" id="ARBA00001966"/>
    </source>
</evidence>
<keyword evidence="8" id="KW-1185">Reference proteome</keyword>
<protein>
    <recommendedName>
        <fullName evidence="6">Radical SAM core domain-containing protein</fullName>
    </recommendedName>
</protein>
<dbReference type="SFLD" id="SFLDS00029">
    <property type="entry name" value="Radical_SAM"/>
    <property type="match status" value="1"/>
</dbReference>
<dbReference type="EMBL" id="AL445065">
    <property type="protein sequence ID" value="CAC12000.1"/>
    <property type="molecule type" value="Genomic_DNA"/>
</dbReference>
<dbReference type="PANTHER" id="PTHR43409:SF4">
    <property type="entry name" value="RADICAL SAM SUPERFAMILY PROTEIN"/>
    <property type="match status" value="1"/>
</dbReference>
<evidence type="ECO:0000256" key="3">
    <source>
        <dbReference type="ARBA" id="ARBA00022723"/>
    </source>
</evidence>
<dbReference type="PANTHER" id="PTHR43409">
    <property type="entry name" value="ANAEROBIC MAGNESIUM-PROTOPORPHYRIN IX MONOMETHYL ESTER CYCLASE-RELATED"/>
    <property type="match status" value="1"/>
</dbReference>
<dbReference type="SMART" id="SM00729">
    <property type="entry name" value="Elp3"/>
    <property type="match status" value="1"/>
</dbReference>
<gene>
    <name evidence="7" type="ordered locus">Ta0871</name>
</gene>
<evidence type="ECO:0000259" key="6">
    <source>
        <dbReference type="PROSITE" id="PS51918"/>
    </source>
</evidence>
<dbReference type="HOGENOM" id="CLU_775993_0_0_2"/>
<dbReference type="GO" id="GO:0003824">
    <property type="term" value="F:catalytic activity"/>
    <property type="evidence" value="ECO:0007669"/>
    <property type="project" value="InterPro"/>
</dbReference>
<organism evidence="7 8">
    <name type="scientific">Thermoplasma acidophilum (strain ATCC 25905 / DSM 1728 / JCM 9062 / NBRC 15155 / AMRC-C165)</name>
    <dbReference type="NCBI Taxonomy" id="273075"/>
    <lineage>
        <taxon>Archaea</taxon>
        <taxon>Methanobacteriati</taxon>
        <taxon>Thermoplasmatota</taxon>
        <taxon>Thermoplasmata</taxon>
        <taxon>Thermoplasmatales</taxon>
        <taxon>Thermoplasmataceae</taxon>
        <taxon>Thermoplasma</taxon>
    </lineage>
</organism>
<dbReference type="Gene3D" id="3.80.30.20">
    <property type="entry name" value="tm_1862 like domain"/>
    <property type="match status" value="1"/>
</dbReference>
<evidence type="ECO:0000313" key="8">
    <source>
        <dbReference type="Proteomes" id="UP000001024"/>
    </source>
</evidence>